<evidence type="ECO:0000313" key="5">
    <source>
        <dbReference type="Proteomes" id="UP001218188"/>
    </source>
</evidence>
<dbReference type="PANTHER" id="PTHR15327">
    <property type="entry name" value="MICROFIBRIL-ASSOCIATED PROTEIN"/>
    <property type="match status" value="1"/>
</dbReference>
<organism evidence="4 5">
    <name type="scientific">Mycena alexandri</name>
    <dbReference type="NCBI Taxonomy" id="1745969"/>
    <lineage>
        <taxon>Eukaryota</taxon>
        <taxon>Fungi</taxon>
        <taxon>Dikarya</taxon>
        <taxon>Basidiomycota</taxon>
        <taxon>Agaricomycotina</taxon>
        <taxon>Agaricomycetes</taxon>
        <taxon>Agaricomycetidae</taxon>
        <taxon>Agaricales</taxon>
        <taxon>Marasmiineae</taxon>
        <taxon>Mycenaceae</taxon>
        <taxon>Mycena</taxon>
    </lineage>
</organism>
<evidence type="ECO:0000256" key="2">
    <source>
        <dbReference type="SAM" id="MobiDB-lite"/>
    </source>
</evidence>
<feature type="domain" description="Micro-fibrillar-associated protein 1 C-terminal" evidence="3">
    <location>
        <begin position="6"/>
        <end position="185"/>
    </location>
</feature>
<feature type="coiled-coil region" evidence="1">
    <location>
        <begin position="75"/>
        <end position="102"/>
    </location>
</feature>
<dbReference type="Pfam" id="PF06991">
    <property type="entry name" value="MFAP1"/>
    <property type="match status" value="1"/>
</dbReference>
<proteinExistence type="predicted"/>
<dbReference type="InterPro" id="IPR009730">
    <property type="entry name" value="MFAP1_C"/>
</dbReference>
<gene>
    <name evidence="4" type="ORF">C8F04DRAFT_413825</name>
</gene>
<feature type="compositionally biased region" description="Basic and acidic residues" evidence="2">
    <location>
        <begin position="9"/>
        <end position="29"/>
    </location>
</feature>
<comment type="caution">
    <text evidence="4">The sequence shown here is derived from an EMBL/GenBank/DDBJ whole genome shotgun (WGS) entry which is preliminary data.</text>
</comment>
<accession>A0AAD6T2C4</accession>
<dbReference type="Proteomes" id="UP001218188">
    <property type="component" value="Unassembled WGS sequence"/>
</dbReference>
<evidence type="ECO:0000259" key="3">
    <source>
        <dbReference type="Pfam" id="PF06991"/>
    </source>
</evidence>
<dbReference type="AlphaFoldDB" id="A0AAD6T2C4"/>
<name>A0AAD6T2C4_9AGAR</name>
<feature type="region of interest" description="Disordered" evidence="2">
    <location>
        <begin position="1"/>
        <end position="29"/>
    </location>
</feature>
<reference evidence="4" key="1">
    <citation type="submission" date="2023-03" db="EMBL/GenBank/DDBJ databases">
        <title>Massive genome expansion in bonnet fungi (Mycena s.s.) driven by repeated elements and novel gene families across ecological guilds.</title>
        <authorList>
            <consortium name="Lawrence Berkeley National Laboratory"/>
            <person name="Harder C.B."/>
            <person name="Miyauchi S."/>
            <person name="Viragh M."/>
            <person name="Kuo A."/>
            <person name="Thoen E."/>
            <person name="Andreopoulos B."/>
            <person name="Lu D."/>
            <person name="Skrede I."/>
            <person name="Drula E."/>
            <person name="Henrissat B."/>
            <person name="Morin E."/>
            <person name="Kohler A."/>
            <person name="Barry K."/>
            <person name="LaButti K."/>
            <person name="Morin E."/>
            <person name="Salamov A."/>
            <person name="Lipzen A."/>
            <person name="Mereny Z."/>
            <person name="Hegedus B."/>
            <person name="Baldrian P."/>
            <person name="Stursova M."/>
            <person name="Weitz H."/>
            <person name="Taylor A."/>
            <person name="Grigoriev I.V."/>
            <person name="Nagy L.G."/>
            <person name="Martin F."/>
            <person name="Kauserud H."/>
        </authorList>
    </citation>
    <scope>NUCLEOTIDE SEQUENCE</scope>
    <source>
        <strain evidence="4">CBHHK200</strain>
    </source>
</reference>
<evidence type="ECO:0000256" key="1">
    <source>
        <dbReference type="SAM" id="Coils"/>
    </source>
</evidence>
<evidence type="ECO:0000313" key="4">
    <source>
        <dbReference type="EMBL" id="KAJ7037511.1"/>
    </source>
</evidence>
<keyword evidence="1" id="KW-0175">Coiled coil</keyword>
<sequence>MRLAEYSEEAQRKREAEAEAGAEELRKESRDLVAESIGRELGEEKEDIIPDIDDTVGLDLEAEFKARRFRELGRIEKEKEDEVRREEECEEVERRRALLEEQRMREDFERAQKLRDEKPKVSQKFLQKYWHKGAFHQDEKILQRHDFTEATESTVDVSMLPKVMQVKNFGKRSRTKYTHLLDQDTVTTGGFGGNAPVKAGGKSTEGGGCFLCGGRHLKKGTHYFYLLLIS</sequence>
<protein>
    <submittedName>
        <fullName evidence="4">Splicing factor, Prp19-binding domain-containing protein</fullName>
    </submittedName>
</protein>
<keyword evidence="5" id="KW-1185">Reference proteome</keyword>
<dbReference type="EMBL" id="JARJCM010000037">
    <property type="protein sequence ID" value="KAJ7037511.1"/>
    <property type="molecule type" value="Genomic_DNA"/>
</dbReference>
<dbReference type="InterPro" id="IPR033194">
    <property type="entry name" value="MFAP1"/>
</dbReference>